<dbReference type="AlphaFoldDB" id="A0A1U7JD04"/>
<organism evidence="4 5">
    <name type="scientific">Pseudovibrio exalbescens</name>
    <dbReference type="NCBI Taxonomy" id="197461"/>
    <lineage>
        <taxon>Bacteria</taxon>
        <taxon>Pseudomonadati</taxon>
        <taxon>Pseudomonadota</taxon>
        <taxon>Alphaproteobacteria</taxon>
        <taxon>Hyphomicrobiales</taxon>
        <taxon>Stappiaceae</taxon>
        <taxon>Pseudovibrio</taxon>
    </lineage>
</organism>
<evidence type="ECO:0000256" key="2">
    <source>
        <dbReference type="PIRSR" id="PIRSR039026-2"/>
    </source>
</evidence>
<sequence length="364" mass="39537">MNRRRFLKTAGALAGAGIAAAPLAAPAQTQNRRQVSMVTCWPRTLSGFSEAATRIAERINAASDGRFDVTVYAAGELVPAFEAFDAVASGAAELYHASDDYWNGTHMAYSFFGGAPAGMTHQEYAAWINWGGGQELWDEVADQFEIKPFMAGHTAHTIGGWFTRSIESLNDLRGFKMMLPGMAGEVLRRMGGIAITIPANEIRTALKSGGLDGADWAGPWAGMSLGLHEVSKYCAYPGFNGAGIACSMGVNQRFWRTLTAEDQMIFKAAAAAENDMMASQFNWQNSVALKTLRDDKSFPVKQLPKDVQDAFVTAAEDVMMTHAARDPLAERVYDSYIKARAQLADLSRVTHEPFTALRNRADAS</sequence>
<dbReference type="Gene3D" id="3.40.190.170">
    <property type="entry name" value="Bacterial extracellular solute-binding protein, family 7"/>
    <property type="match status" value="1"/>
</dbReference>
<feature type="chain" id="PRO_5010570199" description="ABC transporter substrate-binding protein" evidence="3">
    <location>
        <begin position="28"/>
        <end position="364"/>
    </location>
</feature>
<feature type="signal peptide" evidence="3">
    <location>
        <begin position="1"/>
        <end position="27"/>
    </location>
</feature>
<dbReference type="CDD" id="cd13604">
    <property type="entry name" value="PBP2_TRAP_ketoacid_lactate_like"/>
    <property type="match status" value="1"/>
</dbReference>
<dbReference type="GO" id="GO:0055085">
    <property type="term" value="P:transmembrane transport"/>
    <property type="evidence" value="ECO:0007669"/>
    <property type="project" value="InterPro"/>
</dbReference>
<dbReference type="PANTHER" id="PTHR33376:SF5">
    <property type="entry name" value="EXTRACYTOPLASMIC SOLUTE RECEPTOR PROTEIN"/>
    <property type="match status" value="1"/>
</dbReference>
<gene>
    <name evidence="4" type="ORF">A3843_17805</name>
</gene>
<evidence type="ECO:0000313" key="4">
    <source>
        <dbReference type="EMBL" id="OKL42521.1"/>
    </source>
</evidence>
<evidence type="ECO:0000256" key="3">
    <source>
        <dbReference type="SAM" id="SignalP"/>
    </source>
</evidence>
<dbReference type="STRING" id="197461.A3843_17805"/>
<dbReference type="InterPro" id="IPR026289">
    <property type="entry name" value="SBP_TakP-like"/>
</dbReference>
<feature type="binding site" evidence="2">
    <location>
        <position position="215"/>
    </location>
    <ligand>
        <name>substrate</name>
    </ligand>
</feature>
<dbReference type="GO" id="GO:0031317">
    <property type="term" value="C:tripartite ATP-independent periplasmic transporter complex"/>
    <property type="evidence" value="ECO:0007669"/>
    <property type="project" value="InterPro"/>
</dbReference>
<dbReference type="InterPro" id="IPR018389">
    <property type="entry name" value="DctP_fam"/>
</dbReference>
<dbReference type="InterPro" id="IPR006311">
    <property type="entry name" value="TAT_signal"/>
</dbReference>
<dbReference type="RefSeq" id="WP_028482550.1">
    <property type="nucleotide sequence ID" value="NZ_LVVZ01000041.1"/>
</dbReference>
<dbReference type="InterPro" id="IPR019546">
    <property type="entry name" value="TAT_signal_bac_arc"/>
</dbReference>
<evidence type="ECO:0000256" key="1">
    <source>
        <dbReference type="ARBA" id="ARBA00022729"/>
    </source>
</evidence>
<dbReference type="Pfam" id="PF03480">
    <property type="entry name" value="DctP"/>
    <property type="match status" value="1"/>
</dbReference>
<dbReference type="PROSITE" id="PS51318">
    <property type="entry name" value="TAT"/>
    <property type="match status" value="1"/>
</dbReference>
<dbReference type="GO" id="GO:0046872">
    <property type="term" value="F:metal ion binding"/>
    <property type="evidence" value="ECO:0007669"/>
    <property type="project" value="UniProtKB-KW"/>
</dbReference>
<dbReference type="NCBIfam" id="TIGR01409">
    <property type="entry name" value="TAT_signal_seq"/>
    <property type="match status" value="1"/>
</dbReference>
<comment type="caution">
    <text evidence="4">The sequence shown here is derived from an EMBL/GenBank/DDBJ whole genome shotgun (WGS) entry which is preliminary data.</text>
</comment>
<proteinExistence type="predicted"/>
<dbReference type="InterPro" id="IPR038404">
    <property type="entry name" value="TRAP_DctP_sf"/>
</dbReference>
<reference evidence="4 5" key="1">
    <citation type="submission" date="2016-03" db="EMBL/GenBank/DDBJ databases">
        <title>Genome sequence of Nesiotobacter sp. nov., a moderately halophilic alphaproteobacterium isolated from the Yellow Sea, China.</title>
        <authorList>
            <person name="Zhang G."/>
            <person name="Zhang R."/>
        </authorList>
    </citation>
    <scope>NUCLEOTIDE SEQUENCE [LARGE SCALE GENOMIC DNA]</scope>
    <source>
        <strain evidence="4 5">WB1-6</strain>
    </source>
</reference>
<keyword evidence="5" id="KW-1185">Reference proteome</keyword>
<dbReference type="PIRSF" id="PIRSF039026">
    <property type="entry name" value="SiaP"/>
    <property type="match status" value="1"/>
</dbReference>
<evidence type="ECO:0000313" key="5">
    <source>
        <dbReference type="Proteomes" id="UP000185783"/>
    </source>
</evidence>
<dbReference type="Gene3D" id="3.40.190.10">
    <property type="entry name" value="Periplasmic binding protein-like II"/>
    <property type="match status" value="1"/>
</dbReference>
<feature type="binding site" evidence="2">
    <location>
        <position position="216"/>
    </location>
    <ligand>
        <name>Na(+)</name>
        <dbReference type="ChEBI" id="CHEBI:29101"/>
    </ligand>
</feature>
<evidence type="ECO:0008006" key="6">
    <source>
        <dbReference type="Google" id="ProtNLM"/>
    </source>
</evidence>
<accession>A0A1U7JD04</accession>
<dbReference type="PANTHER" id="PTHR33376">
    <property type="match status" value="1"/>
</dbReference>
<keyword evidence="1 3" id="KW-0732">Signal</keyword>
<protein>
    <recommendedName>
        <fullName evidence="6">ABC transporter substrate-binding protein</fullName>
    </recommendedName>
</protein>
<dbReference type="EMBL" id="LVVZ01000041">
    <property type="protein sequence ID" value="OKL42521.1"/>
    <property type="molecule type" value="Genomic_DNA"/>
</dbReference>
<dbReference type="Proteomes" id="UP000185783">
    <property type="component" value="Unassembled WGS sequence"/>
</dbReference>
<keyword evidence="2" id="KW-0479">Metal-binding</keyword>
<name>A0A1U7JD04_9HYPH</name>